<name>A0A516GMQ9_9FLAO</name>
<dbReference type="PANTHER" id="PTHR12126:SF11">
    <property type="entry name" value="NADH DEHYDROGENASE [UBIQUINONE] 1 ALPHA SUBCOMPLEX SUBUNIT 9, MITOCHONDRIAL"/>
    <property type="match status" value="1"/>
</dbReference>
<gene>
    <name evidence="2" type="ORF">FNB79_01975</name>
</gene>
<dbReference type="GO" id="GO:0044877">
    <property type="term" value="F:protein-containing complex binding"/>
    <property type="evidence" value="ECO:0007669"/>
    <property type="project" value="TreeGrafter"/>
</dbReference>
<evidence type="ECO:0000313" key="3">
    <source>
        <dbReference type="Proteomes" id="UP000319209"/>
    </source>
</evidence>
<dbReference type="Pfam" id="PF11066">
    <property type="entry name" value="DUF2867"/>
    <property type="match status" value="1"/>
</dbReference>
<keyword evidence="3" id="KW-1185">Reference proteome</keyword>
<dbReference type="Gene3D" id="3.40.50.720">
    <property type="entry name" value="NAD(P)-binding Rossmann-like Domain"/>
    <property type="match status" value="1"/>
</dbReference>
<dbReference type="RefSeq" id="WP_143379702.1">
    <property type="nucleotide sequence ID" value="NZ_CP041637.1"/>
</dbReference>
<dbReference type="PANTHER" id="PTHR12126">
    <property type="entry name" value="NADH-UBIQUINONE OXIDOREDUCTASE 39 KDA SUBUNIT-RELATED"/>
    <property type="match status" value="1"/>
</dbReference>
<protein>
    <submittedName>
        <fullName evidence="2">SDR family oxidoreductase</fullName>
    </submittedName>
</protein>
<sequence length="471" mass="53549">MNILLTGATGYIGQRLLPVLVAQGHHVICGVRDPKRFNPPETLATKIRIITIDLLNEESLKTIPEDIDAAYYLVHSMSASSAYQDLEKQSAIYFREAINNTQAKQVIYLSGIVNDKMLSEHLNSRQTVENELHKGKYSLTTLRAGIIIGSGSASFEIIRDLVEKLPIMITPRWLNTKCQPIGITDVISFLYQSLGKEETYDKNFDIGGPDILSYKEMLLQFAEARGLKRRIYIVPVMTPRLSSYWLYFVTSTSYKLAIALVDSMKVEVVCRDNKINTILNIAPISYKEALNKAFKKIETNEIISSWKDALSSGTMAINMSEFIQIPTHGCFIDKREKAFNNREACIDRIWRIGGETGWYYGNGLWKLRGFADKLSGGVGLRRGRTHLDQLFPGDALDFWRVLYANKEEGRLLLFAEMKLPGDAWLEFKIKDNVLQQTATFRPVGISGRLYWYSVLPFHGFIFKNMLKRLTA</sequence>
<dbReference type="SUPFAM" id="SSF51735">
    <property type="entry name" value="NAD(P)-binding Rossmann-fold domains"/>
    <property type="match status" value="1"/>
</dbReference>
<dbReference type="InterPro" id="IPR016040">
    <property type="entry name" value="NAD(P)-bd_dom"/>
</dbReference>
<dbReference type="EMBL" id="CP041637">
    <property type="protein sequence ID" value="QDO92793.1"/>
    <property type="molecule type" value="Genomic_DNA"/>
</dbReference>
<dbReference type="InterPro" id="IPR021295">
    <property type="entry name" value="DUF2867"/>
</dbReference>
<dbReference type="KEGG" id="fop:FNB79_01975"/>
<evidence type="ECO:0000313" key="2">
    <source>
        <dbReference type="EMBL" id="QDO92793.1"/>
    </source>
</evidence>
<dbReference type="AlphaFoldDB" id="A0A516GMQ9"/>
<accession>A0A516GMQ9</accession>
<dbReference type="Proteomes" id="UP000319209">
    <property type="component" value="Chromosome"/>
</dbReference>
<dbReference type="InterPro" id="IPR036291">
    <property type="entry name" value="NAD(P)-bd_dom_sf"/>
</dbReference>
<organism evidence="2 3">
    <name type="scientific">Formosa sediminum</name>
    <dbReference type="NCBI Taxonomy" id="2594004"/>
    <lineage>
        <taxon>Bacteria</taxon>
        <taxon>Pseudomonadati</taxon>
        <taxon>Bacteroidota</taxon>
        <taxon>Flavobacteriia</taxon>
        <taxon>Flavobacteriales</taxon>
        <taxon>Flavobacteriaceae</taxon>
        <taxon>Formosa</taxon>
    </lineage>
</organism>
<proteinExistence type="predicted"/>
<dbReference type="InterPro" id="IPR051207">
    <property type="entry name" value="ComplexI_NDUFA9_subunit"/>
</dbReference>
<feature type="domain" description="NAD(P)-binding" evidence="1">
    <location>
        <begin position="7"/>
        <end position="119"/>
    </location>
</feature>
<reference evidence="2 3" key="1">
    <citation type="submission" date="2019-07" db="EMBL/GenBank/DDBJ databases">
        <title>Genome sequencing for Formosa sp. PS13.</title>
        <authorList>
            <person name="Park S.-J."/>
        </authorList>
    </citation>
    <scope>NUCLEOTIDE SEQUENCE [LARGE SCALE GENOMIC DNA]</scope>
    <source>
        <strain evidence="2 3">PS13</strain>
    </source>
</reference>
<dbReference type="OrthoDB" id="9774199at2"/>
<evidence type="ECO:0000259" key="1">
    <source>
        <dbReference type="Pfam" id="PF13460"/>
    </source>
</evidence>
<dbReference type="Pfam" id="PF13460">
    <property type="entry name" value="NAD_binding_10"/>
    <property type="match status" value="1"/>
</dbReference>